<keyword evidence="1" id="KW-0732">Signal</keyword>
<dbReference type="InterPro" id="IPR006121">
    <property type="entry name" value="HMA_dom"/>
</dbReference>
<evidence type="ECO:0000313" key="4">
    <source>
        <dbReference type="Proteomes" id="UP001162741"/>
    </source>
</evidence>
<feature type="domain" description="HMA" evidence="2">
    <location>
        <begin position="22"/>
        <end position="89"/>
    </location>
</feature>
<accession>A0ABY6IW93</accession>
<dbReference type="CDD" id="cd00371">
    <property type="entry name" value="HMA"/>
    <property type="match status" value="1"/>
</dbReference>
<keyword evidence="4" id="KW-1185">Reference proteome</keyword>
<protein>
    <submittedName>
        <fullName evidence="3">Heavy-metal-associated domain-containing protein</fullName>
    </submittedName>
</protein>
<gene>
    <name evidence="3" type="ORF">MKQ68_16260</name>
</gene>
<evidence type="ECO:0000259" key="2">
    <source>
        <dbReference type="PROSITE" id="PS50846"/>
    </source>
</evidence>
<evidence type="ECO:0000313" key="3">
    <source>
        <dbReference type="EMBL" id="UYQ91643.1"/>
    </source>
</evidence>
<dbReference type="Proteomes" id="UP001162741">
    <property type="component" value="Chromosome"/>
</dbReference>
<feature type="signal peptide" evidence="1">
    <location>
        <begin position="1"/>
        <end position="19"/>
    </location>
</feature>
<dbReference type="Pfam" id="PF00403">
    <property type="entry name" value="HMA"/>
    <property type="match status" value="1"/>
</dbReference>
<dbReference type="PROSITE" id="PS50846">
    <property type="entry name" value="HMA_2"/>
    <property type="match status" value="1"/>
</dbReference>
<dbReference type="RefSeq" id="WP_264280033.1">
    <property type="nucleotide sequence ID" value="NZ_CP107006.1"/>
</dbReference>
<name>A0ABY6IW93_9BACT</name>
<dbReference type="Gene3D" id="3.30.70.100">
    <property type="match status" value="1"/>
</dbReference>
<reference evidence="3" key="1">
    <citation type="submission" date="2022-10" db="EMBL/GenBank/DDBJ databases">
        <title>Chitinophaga sp. nov., isolated from soil.</title>
        <authorList>
            <person name="Jeon C.O."/>
        </authorList>
    </citation>
    <scope>NUCLEOTIDE SEQUENCE</scope>
    <source>
        <strain evidence="3">R8</strain>
    </source>
</reference>
<dbReference type="EMBL" id="CP107006">
    <property type="protein sequence ID" value="UYQ91643.1"/>
    <property type="molecule type" value="Genomic_DNA"/>
</dbReference>
<dbReference type="InterPro" id="IPR036163">
    <property type="entry name" value="HMA_dom_sf"/>
</dbReference>
<sequence>MKKIIALISFIAIAFGAQAQYKKAVVQASGLTCAMCSRATLKSLETLPFVDKIDTDLNATSFILVFKPNATVDLDAISKKVEDAGFFVAKVVVTADFNKVKVSNDAHVPFAGQTLHFVNVKDQVLQGEKDITLIDKSFVSAKEYKKYSSQVKMACYKTGTMADCCKSGATSKRVIHVTI</sequence>
<organism evidence="3 4">
    <name type="scientific">Chitinophaga horti</name>
    <dbReference type="NCBI Taxonomy" id="2920382"/>
    <lineage>
        <taxon>Bacteria</taxon>
        <taxon>Pseudomonadati</taxon>
        <taxon>Bacteroidota</taxon>
        <taxon>Chitinophagia</taxon>
        <taxon>Chitinophagales</taxon>
        <taxon>Chitinophagaceae</taxon>
        <taxon>Chitinophaga</taxon>
    </lineage>
</organism>
<feature type="chain" id="PRO_5045818674" evidence="1">
    <location>
        <begin position="20"/>
        <end position="179"/>
    </location>
</feature>
<evidence type="ECO:0000256" key="1">
    <source>
        <dbReference type="SAM" id="SignalP"/>
    </source>
</evidence>
<dbReference type="SUPFAM" id="SSF55008">
    <property type="entry name" value="HMA, heavy metal-associated domain"/>
    <property type="match status" value="1"/>
</dbReference>
<proteinExistence type="predicted"/>